<gene>
    <name evidence="9" type="ORF">ABUE30_13555</name>
</gene>
<dbReference type="PROSITE" id="PS00216">
    <property type="entry name" value="SUGAR_TRANSPORT_1"/>
    <property type="match status" value="1"/>
</dbReference>
<accession>A0ABW9G967</accession>
<dbReference type="RefSeq" id="WP_408624337.1">
    <property type="nucleotide sequence ID" value="NZ_JBEQCT010000006.1"/>
</dbReference>
<feature type="transmembrane region" description="Helical" evidence="7">
    <location>
        <begin position="359"/>
        <end position="381"/>
    </location>
</feature>
<name>A0ABW9G967_9GAMM</name>
<comment type="caution">
    <text evidence="9">The sequence shown here is derived from an EMBL/GenBank/DDBJ whole genome shotgun (WGS) entry which is preliminary data.</text>
</comment>
<dbReference type="InterPro" id="IPR050171">
    <property type="entry name" value="MFS_Transporters"/>
</dbReference>
<keyword evidence="2" id="KW-0813">Transport</keyword>
<evidence type="ECO:0000256" key="3">
    <source>
        <dbReference type="ARBA" id="ARBA00022475"/>
    </source>
</evidence>
<keyword evidence="6 7" id="KW-0472">Membrane</keyword>
<evidence type="ECO:0000256" key="4">
    <source>
        <dbReference type="ARBA" id="ARBA00022692"/>
    </source>
</evidence>
<sequence length="414" mass="45571">MEQTQTPAKELSLHWAQHLKSFPLIVWVVLIGTFISRVSYFMAWPFLVVFLYRDYGASELYVGSILAASAFVGAFSGSWLGYLSDRFGRRLIMLGGCVLAGAAYSGIGAADKLWQFFALMLMVGLMRPSIEAPGKALMGDYLVHPKAREVALNIRYFLVNAGGAIGPLIGIYLGLSHPQQLFYATGIVYLIYGAVMGWVFCYYAPKVKKSVTAQSKLRLSEVFKVIRADHGFALLLLADICMLIAYAQYESSLPQIVSRSGLAHAGNWVGYLILVNTVTIVLLQFPLLSLLRHYRLIIRIRIGAILMLLAQMILMFSSQQWPFGWLLGIFCLSVGESIIFPSLNVLIDQIAPDHLRGTYFGVASFTAVGFALGPLLGGVILQYSSAVSLYALCFVLMGLSLWLFGRVKLGSWGG</sequence>
<evidence type="ECO:0000313" key="9">
    <source>
        <dbReference type="EMBL" id="MFM2486072.1"/>
    </source>
</evidence>
<feature type="transmembrane region" description="Helical" evidence="7">
    <location>
        <begin position="156"/>
        <end position="175"/>
    </location>
</feature>
<dbReference type="PANTHER" id="PTHR23517:SF2">
    <property type="entry name" value="MULTIDRUG RESISTANCE PROTEIN MDTH"/>
    <property type="match status" value="1"/>
</dbReference>
<reference evidence="9 10" key="1">
    <citation type="journal article" date="2013" name="Int. J. Syst. Evol. Microbiol.">
        <title>Celerinatantimonas yamalensis sp. nov., a cold-adapted diazotrophic bacterium from a cold permafrost brine.</title>
        <authorList>
            <person name="Shcherbakova V."/>
            <person name="Chuvilskaya N."/>
            <person name="Rivkina E."/>
            <person name="Demidov N."/>
            <person name="Uchaeva V."/>
            <person name="Suetin S."/>
            <person name="Suzina N."/>
            <person name="Gilichinsky D."/>
        </authorList>
    </citation>
    <scope>NUCLEOTIDE SEQUENCE [LARGE SCALE GENOMIC DNA]</scope>
    <source>
        <strain evidence="9 10">C7</strain>
    </source>
</reference>
<feature type="transmembrane region" description="Helical" evidence="7">
    <location>
        <begin position="60"/>
        <end position="83"/>
    </location>
</feature>
<evidence type="ECO:0000256" key="7">
    <source>
        <dbReference type="SAM" id="Phobius"/>
    </source>
</evidence>
<comment type="subcellular location">
    <subcellularLocation>
        <location evidence="1">Cell membrane</location>
        <topology evidence="1">Multi-pass membrane protein</topology>
    </subcellularLocation>
</comment>
<evidence type="ECO:0000313" key="10">
    <source>
        <dbReference type="Proteomes" id="UP001629953"/>
    </source>
</evidence>
<dbReference type="PROSITE" id="PS50850">
    <property type="entry name" value="MFS"/>
    <property type="match status" value="1"/>
</dbReference>
<protein>
    <submittedName>
        <fullName evidence="9">MFS transporter</fullName>
    </submittedName>
</protein>
<dbReference type="EMBL" id="JBEQCT010000006">
    <property type="protein sequence ID" value="MFM2486072.1"/>
    <property type="molecule type" value="Genomic_DNA"/>
</dbReference>
<evidence type="ECO:0000256" key="5">
    <source>
        <dbReference type="ARBA" id="ARBA00022989"/>
    </source>
</evidence>
<feature type="transmembrane region" description="Helical" evidence="7">
    <location>
        <begin position="268"/>
        <end position="291"/>
    </location>
</feature>
<evidence type="ECO:0000259" key="8">
    <source>
        <dbReference type="PROSITE" id="PS50850"/>
    </source>
</evidence>
<dbReference type="Pfam" id="PF07690">
    <property type="entry name" value="MFS_1"/>
    <property type="match status" value="1"/>
</dbReference>
<dbReference type="InterPro" id="IPR036259">
    <property type="entry name" value="MFS_trans_sf"/>
</dbReference>
<dbReference type="CDD" id="cd17329">
    <property type="entry name" value="MFS_MdtH_MDR_like"/>
    <property type="match status" value="1"/>
</dbReference>
<feature type="transmembrane region" description="Helical" evidence="7">
    <location>
        <begin position="387"/>
        <end position="405"/>
    </location>
</feature>
<dbReference type="Gene3D" id="1.20.1250.20">
    <property type="entry name" value="MFS general substrate transporter like domains"/>
    <property type="match status" value="1"/>
</dbReference>
<evidence type="ECO:0000256" key="1">
    <source>
        <dbReference type="ARBA" id="ARBA00004651"/>
    </source>
</evidence>
<feature type="transmembrane region" description="Helical" evidence="7">
    <location>
        <begin position="298"/>
        <end position="317"/>
    </location>
</feature>
<feature type="transmembrane region" description="Helical" evidence="7">
    <location>
        <begin position="113"/>
        <end position="130"/>
    </location>
</feature>
<organism evidence="9 10">
    <name type="scientific">Celerinatantimonas yamalensis</name>
    <dbReference type="NCBI Taxonomy" id="559956"/>
    <lineage>
        <taxon>Bacteria</taxon>
        <taxon>Pseudomonadati</taxon>
        <taxon>Pseudomonadota</taxon>
        <taxon>Gammaproteobacteria</taxon>
        <taxon>Celerinatantimonadaceae</taxon>
        <taxon>Celerinatantimonas</taxon>
    </lineage>
</organism>
<feature type="transmembrane region" description="Helical" evidence="7">
    <location>
        <begin position="225"/>
        <end position="248"/>
    </location>
</feature>
<dbReference type="Proteomes" id="UP001629953">
    <property type="component" value="Unassembled WGS sequence"/>
</dbReference>
<dbReference type="PANTHER" id="PTHR23517">
    <property type="entry name" value="RESISTANCE PROTEIN MDTM, PUTATIVE-RELATED-RELATED"/>
    <property type="match status" value="1"/>
</dbReference>
<evidence type="ECO:0000256" key="2">
    <source>
        <dbReference type="ARBA" id="ARBA00022448"/>
    </source>
</evidence>
<evidence type="ECO:0000256" key="6">
    <source>
        <dbReference type="ARBA" id="ARBA00023136"/>
    </source>
</evidence>
<feature type="transmembrane region" description="Helical" evidence="7">
    <location>
        <begin position="181"/>
        <end position="204"/>
    </location>
</feature>
<feature type="transmembrane region" description="Helical" evidence="7">
    <location>
        <begin position="21"/>
        <end position="40"/>
    </location>
</feature>
<keyword evidence="4 7" id="KW-0812">Transmembrane</keyword>
<dbReference type="InterPro" id="IPR005829">
    <property type="entry name" value="Sugar_transporter_CS"/>
</dbReference>
<dbReference type="InterPro" id="IPR011701">
    <property type="entry name" value="MFS"/>
</dbReference>
<feature type="transmembrane region" description="Helical" evidence="7">
    <location>
        <begin position="323"/>
        <end position="347"/>
    </location>
</feature>
<feature type="transmembrane region" description="Helical" evidence="7">
    <location>
        <begin position="90"/>
        <end position="107"/>
    </location>
</feature>
<keyword evidence="5 7" id="KW-1133">Transmembrane helix</keyword>
<keyword evidence="10" id="KW-1185">Reference proteome</keyword>
<keyword evidence="3" id="KW-1003">Cell membrane</keyword>
<proteinExistence type="predicted"/>
<dbReference type="InterPro" id="IPR020846">
    <property type="entry name" value="MFS_dom"/>
</dbReference>
<feature type="domain" description="Major facilitator superfamily (MFS) profile" evidence="8">
    <location>
        <begin position="25"/>
        <end position="414"/>
    </location>
</feature>
<dbReference type="SUPFAM" id="SSF103473">
    <property type="entry name" value="MFS general substrate transporter"/>
    <property type="match status" value="1"/>
</dbReference>